<dbReference type="OrthoDB" id="3990500at2759"/>
<comment type="caution">
    <text evidence="2">The sequence shown here is derived from an EMBL/GenBank/DDBJ whole genome shotgun (WGS) entry which is preliminary data.</text>
</comment>
<keyword evidence="1" id="KW-0812">Transmembrane</keyword>
<feature type="transmembrane region" description="Helical" evidence="1">
    <location>
        <begin position="30"/>
        <end position="53"/>
    </location>
</feature>
<keyword evidence="1" id="KW-1133">Transmembrane helix</keyword>
<evidence type="ECO:0000313" key="2">
    <source>
        <dbReference type="EMBL" id="KAH7349547.1"/>
    </source>
</evidence>
<gene>
    <name evidence="2" type="ORF">B0T11DRAFT_332615</name>
</gene>
<dbReference type="AlphaFoldDB" id="A0A8K0WYL0"/>
<keyword evidence="1" id="KW-0472">Membrane</keyword>
<organism evidence="2 3">
    <name type="scientific">Plectosphaerella cucumerina</name>
    <dbReference type="NCBI Taxonomy" id="40658"/>
    <lineage>
        <taxon>Eukaryota</taxon>
        <taxon>Fungi</taxon>
        <taxon>Dikarya</taxon>
        <taxon>Ascomycota</taxon>
        <taxon>Pezizomycotina</taxon>
        <taxon>Sordariomycetes</taxon>
        <taxon>Hypocreomycetidae</taxon>
        <taxon>Glomerellales</taxon>
        <taxon>Plectosphaerellaceae</taxon>
        <taxon>Plectosphaerella</taxon>
    </lineage>
</organism>
<sequence>MPAAQHLPAPNADLIKDISQGSMYGFGSGLFVGLFSQALTLVAGLTMFTLHVLQRWGLDIPGLLGVKEKLSRAVFDKPLSHPVFRLTFAVTFTLAAFVRF</sequence>
<accession>A0A8K0WYL0</accession>
<evidence type="ECO:0000313" key="3">
    <source>
        <dbReference type="Proteomes" id="UP000813385"/>
    </source>
</evidence>
<dbReference type="EMBL" id="JAGPXD010000006">
    <property type="protein sequence ID" value="KAH7349547.1"/>
    <property type="molecule type" value="Genomic_DNA"/>
</dbReference>
<dbReference type="Proteomes" id="UP000813385">
    <property type="component" value="Unassembled WGS sequence"/>
</dbReference>
<reference evidence="2" key="1">
    <citation type="journal article" date="2021" name="Nat. Commun.">
        <title>Genetic determinants of endophytism in the Arabidopsis root mycobiome.</title>
        <authorList>
            <person name="Mesny F."/>
            <person name="Miyauchi S."/>
            <person name="Thiergart T."/>
            <person name="Pickel B."/>
            <person name="Atanasova L."/>
            <person name="Karlsson M."/>
            <person name="Huettel B."/>
            <person name="Barry K.W."/>
            <person name="Haridas S."/>
            <person name="Chen C."/>
            <person name="Bauer D."/>
            <person name="Andreopoulos W."/>
            <person name="Pangilinan J."/>
            <person name="LaButti K."/>
            <person name="Riley R."/>
            <person name="Lipzen A."/>
            <person name="Clum A."/>
            <person name="Drula E."/>
            <person name="Henrissat B."/>
            <person name="Kohler A."/>
            <person name="Grigoriev I.V."/>
            <person name="Martin F.M."/>
            <person name="Hacquard S."/>
        </authorList>
    </citation>
    <scope>NUCLEOTIDE SEQUENCE</scope>
    <source>
        <strain evidence="2">MPI-CAGE-AT-0016</strain>
    </source>
</reference>
<keyword evidence="3" id="KW-1185">Reference proteome</keyword>
<evidence type="ECO:0000256" key="1">
    <source>
        <dbReference type="SAM" id="Phobius"/>
    </source>
</evidence>
<protein>
    <submittedName>
        <fullName evidence="2">Uncharacterized protein</fullName>
    </submittedName>
</protein>
<name>A0A8K0WYL0_9PEZI</name>
<proteinExistence type="predicted"/>